<organism evidence="3 4">
    <name type="scientific">Oreochromis aureus</name>
    <name type="common">Israeli tilapia</name>
    <name type="synonym">Chromis aureus</name>
    <dbReference type="NCBI Taxonomy" id="47969"/>
    <lineage>
        <taxon>Eukaryota</taxon>
        <taxon>Metazoa</taxon>
        <taxon>Chordata</taxon>
        <taxon>Craniata</taxon>
        <taxon>Vertebrata</taxon>
        <taxon>Euteleostomi</taxon>
        <taxon>Actinopterygii</taxon>
        <taxon>Neopterygii</taxon>
        <taxon>Teleostei</taxon>
        <taxon>Neoteleostei</taxon>
        <taxon>Acanthomorphata</taxon>
        <taxon>Ovalentaria</taxon>
        <taxon>Cichlomorphae</taxon>
        <taxon>Cichliformes</taxon>
        <taxon>Cichlidae</taxon>
        <taxon>African cichlids</taxon>
        <taxon>Pseudocrenilabrinae</taxon>
        <taxon>Oreochromini</taxon>
        <taxon>Oreochromis</taxon>
    </lineage>
</organism>
<accession>A0A668W471</accession>
<proteinExistence type="predicted"/>
<dbReference type="FunFam" id="1.20.58.390:FF:000120">
    <property type="entry name" value="5-hydroxytryptamine receptor 3A"/>
    <property type="match status" value="1"/>
</dbReference>
<dbReference type="Ensembl" id="ENSOABT00000058907.2">
    <property type="protein sequence ID" value="ENSOABP00000057457.2"/>
    <property type="gene ID" value="ENSOABG00000025272.2"/>
</dbReference>
<feature type="transmembrane region" description="Helical" evidence="1">
    <location>
        <begin position="51"/>
        <end position="74"/>
    </location>
</feature>
<evidence type="ECO:0000313" key="4">
    <source>
        <dbReference type="Proteomes" id="UP000472276"/>
    </source>
</evidence>
<keyword evidence="1" id="KW-0812">Transmembrane</keyword>
<keyword evidence="1" id="KW-0472">Membrane</keyword>
<dbReference type="AlphaFoldDB" id="A0A668W471"/>
<dbReference type="Proteomes" id="UP000472276">
    <property type="component" value="Unassembled WGS sequence"/>
</dbReference>
<dbReference type="Pfam" id="PF02932">
    <property type="entry name" value="Neur_chan_memb"/>
    <property type="match status" value="1"/>
</dbReference>
<evidence type="ECO:0000256" key="1">
    <source>
        <dbReference type="SAM" id="Phobius"/>
    </source>
</evidence>
<feature type="transmembrane region" description="Helical" evidence="1">
    <location>
        <begin position="20"/>
        <end position="39"/>
    </location>
</feature>
<dbReference type="OMA" id="RWPKDIQ"/>
<dbReference type="InterPro" id="IPR038050">
    <property type="entry name" value="Neuro_actylchol_rec"/>
</dbReference>
<protein>
    <recommendedName>
        <fullName evidence="2">Neurotransmitter-gated ion-channel transmembrane domain-containing protein</fullName>
    </recommendedName>
</protein>
<gene>
    <name evidence="3" type="primary">HTR3A</name>
</gene>
<dbReference type="GO" id="GO:0016020">
    <property type="term" value="C:membrane"/>
    <property type="evidence" value="ECO:0007669"/>
    <property type="project" value="InterPro"/>
</dbReference>
<dbReference type="SUPFAM" id="SSF90112">
    <property type="entry name" value="Neurotransmitter-gated ion-channel transmembrane pore"/>
    <property type="match status" value="1"/>
</dbReference>
<evidence type="ECO:0000259" key="2">
    <source>
        <dbReference type="Pfam" id="PF02932"/>
    </source>
</evidence>
<keyword evidence="1" id="KW-1133">Transmembrane helix</keyword>
<feature type="domain" description="Neurotransmitter-gated ion-channel transmembrane" evidence="2">
    <location>
        <begin position="5"/>
        <end position="117"/>
    </location>
</feature>
<reference evidence="3" key="2">
    <citation type="submission" date="2025-09" db="UniProtKB">
        <authorList>
            <consortium name="Ensembl"/>
        </authorList>
    </citation>
    <scope>IDENTIFICATION</scope>
</reference>
<dbReference type="InterPro" id="IPR036719">
    <property type="entry name" value="Neuro-gated_channel_TM_sf"/>
</dbReference>
<dbReference type="InterPro" id="IPR006029">
    <property type="entry name" value="Neurotrans-gated_channel_TM"/>
</dbReference>
<reference evidence="3" key="1">
    <citation type="submission" date="2025-08" db="UniProtKB">
        <authorList>
            <consortium name="Ensembl"/>
        </authorList>
    </citation>
    <scope>IDENTIFICATION</scope>
</reference>
<dbReference type="GO" id="GO:0006811">
    <property type="term" value="P:monoatomic ion transport"/>
    <property type="evidence" value="ECO:0007669"/>
    <property type="project" value="InterPro"/>
</dbReference>
<name>A0A668W471_OREAU</name>
<sequence length="195" mass="22419">MLTDILSFYLPPHSVDRASFKMTLILGYTVFLLIIYDLLPSTANGTRIIGIYFSLCLALMVISLLETVIITNVLHHNSLKYREVPKWVRVVVLKRIANLICYRWPKDIQLPSTSQKVKPGNSMSVHLLCLNCNRSVSTLLNLVPTSSLQKESQLLHQWCHVGYVLDFLLFRIYLLLISCYAMVIVTMWCIWITQS</sequence>
<evidence type="ECO:0000313" key="3">
    <source>
        <dbReference type="Ensembl" id="ENSOABP00000057457.2"/>
    </source>
</evidence>
<dbReference type="Gene3D" id="1.20.58.390">
    <property type="entry name" value="Neurotransmitter-gated ion-channel transmembrane domain"/>
    <property type="match status" value="1"/>
</dbReference>
<keyword evidence="4" id="KW-1185">Reference proteome</keyword>
<feature type="transmembrane region" description="Helical" evidence="1">
    <location>
        <begin position="172"/>
        <end position="193"/>
    </location>
</feature>